<proteinExistence type="predicted"/>
<dbReference type="Proteomes" id="UP000019384">
    <property type="component" value="Unassembled WGS sequence"/>
</dbReference>
<dbReference type="HOGENOM" id="CLU_3125260_0_0_1"/>
<keyword evidence="2" id="KW-1185">Reference proteome</keyword>
<dbReference type="OrthoDB" id="10681603at2759"/>
<name>W6MHX0_9ASCO</name>
<reference evidence="1" key="1">
    <citation type="submission" date="2013-12" db="EMBL/GenBank/DDBJ databases">
        <authorList>
            <person name="Genoscope - CEA"/>
        </authorList>
    </citation>
    <scope>NUCLEOTIDE SEQUENCE</scope>
    <source>
        <strain evidence="1">CBS 1993</strain>
    </source>
</reference>
<evidence type="ECO:0000313" key="1">
    <source>
        <dbReference type="EMBL" id="CDK25418.1"/>
    </source>
</evidence>
<dbReference type="EMBL" id="HG793126">
    <property type="protein sequence ID" value="CDK25418.1"/>
    <property type="molecule type" value="Genomic_DNA"/>
</dbReference>
<accession>W6MHX0</accession>
<sequence length="50" mass="5635">MRGSNSRGLECPADLKSAALDHSANPPRYYGIFRLTQYSGECWFSHDSIE</sequence>
<reference evidence="1" key="2">
    <citation type="submission" date="2014-02" db="EMBL/GenBank/DDBJ databases">
        <title>Complete DNA sequence of /Kuraishia capsulata/ illustrates novel genomic features among budding yeasts (/Saccharomycotina/).</title>
        <authorList>
            <person name="Morales L."/>
            <person name="Noel B."/>
            <person name="Porcel B."/>
            <person name="Marcet-Houben M."/>
            <person name="Hullo M-F."/>
            <person name="Sacerdot C."/>
            <person name="Tekaia F."/>
            <person name="Leh-Louis V."/>
            <person name="Despons L."/>
            <person name="Khanna V."/>
            <person name="Aury J-M."/>
            <person name="Barbe V."/>
            <person name="Couloux A."/>
            <person name="Labadie K."/>
            <person name="Pelletier E."/>
            <person name="Souciet J-L."/>
            <person name="Boekhout T."/>
            <person name="Gabaldon T."/>
            <person name="Wincker P."/>
            <person name="Dujon B."/>
        </authorList>
    </citation>
    <scope>NUCLEOTIDE SEQUENCE</scope>
    <source>
        <strain evidence="1">CBS 1993</strain>
    </source>
</reference>
<protein>
    <submittedName>
        <fullName evidence="1">Uncharacterized protein</fullName>
    </submittedName>
</protein>
<organism evidence="1 2">
    <name type="scientific">Kuraishia capsulata CBS 1993</name>
    <dbReference type="NCBI Taxonomy" id="1382522"/>
    <lineage>
        <taxon>Eukaryota</taxon>
        <taxon>Fungi</taxon>
        <taxon>Dikarya</taxon>
        <taxon>Ascomycota</taxon>
        <taxon>Saccharomycotina</taxon>
        <taxon>Pichiomycetes</taxon>
        <taxon>Pichiales</taxon>
        <taxon>Pichiaceae</taxon>
        <taxon>Kuraishia</taxon>
    </lineage>
</organism>
<dbReference type="RefSeq" id="XP_022457430.1">
    <property type="nucleotide sequence ID" value="XM_022603560.1"/>
</dbReference>
<gene>
    <name evidence="1" type="ORF">KUCA_T00001388001</name>
</gene>
<evidence type="ECO:0000313" key="2">
    <source>
        <dbReference type="Proteomes" id="UP000019384"/>
    </source>
</evidence>
<dbReference type="GeneID" id="34518818"/>
<dbReference type="AlphaFoldDB" id="W6MHX0"/>